<evidence type="ECO:0000256" key="1">
    <source>
        <dbReference type="ARBA" id="ARBA00004571"/>
    </source>
</evidence>
<dbReference type="Proteomes" id="UP001165293">
    <property type="component" value="Unassembled WGS sequence"/>
</dbReference>
<keyword evidence="4" id="KW-0812">Transmembrane</keyword>
<evidence type="ECO:0000256" key="6">
    <source>
        <dbReference type="ARBA" id="ARBA00023237"/>
    </source>
</evidence>
<dbReference type="SUPFAM" id="SSF49452">
    <property type="entry name" value="Starch-binding domain-like"/>
    <property type="match status" value="1"/>
</dbReference>
<keyword evidence="5" id="KW-0472">Membrane</keyword>
<dbReference type="Pfam" id="PF25183">
    <property type="entry name" value="OMP_b-brl_4"/>
    <property type="match status" value="2"/>
</dbReference>
<evidence type="ECO:0000256" key="5">
    <source>
        <dbReference type="ARBA" id="ARBA00023136"/>
    </source>
</evidence>
<keyword evidence="3" id="KW-1134">Transmembrane beta strand</keyword>
<reference evidence="10" key="1">
    <citation type="submission" date="2021-10" db="EMBL/GenBank/DDBJ databases">
        <authorList>
            <person name="Lyu M."/>
            <person name="Wang X."/>
            <person name="Meng X."/>
            <person name="Xu K."/>
        </authorList>
    </citation>
    <scope>NUCLEOTIDE SEQUENCE</scope>
    <source>
        <strain evidence="10">A6</strain>
    </source>
</reference>
<sequence length="991" mass="109789">MKRNHHRPTKRLLTCALLTALAVGAPAVYAQSTGATVRGVATPSQVVTATNTATGLTRTVTADAEGKYVLAGLPPGTYRVQSQGGASRTITVAVAQTAYLNIAPAEMQAVEVVGAAQEVRTSEVATNVSTQKIEALPQNSRNFLSFADTVPGVIFETAGDESTKVRSGAQNSNGVNVFIDGVGQKNYVLKGGVSGQDSSRGNPFPQLAIGEYKVITSNYKAEYDQISSAAITAVTKSGTNDLQGSVFVDLTNETWRSPRPSEERSGEKANSSTTQYGMSLGGPILQDRLFYFVTYEGKDINSPKDISAQPMAFGIPLPSDLALLTGPTTSPFKEDLWFGKLTFQPDGNNLVELSLKSRKEDEITGVGDRNTYSYGTEKSNDSLRGDLRWQYNAENWLNDAHLTYEDEEWSPHAINTGFGLRFVGTPSDARAEVLNVGAGQDFQEKGQKGWALQNDFSWFGLEDHTMKAGFKYKAVEINAFEQQPYNPQYFINLPFNLLVGNDNINEYVPYEVQFGQLVPGAVSRNITTDAKQFGIYLQDDWQVTEKLMLNLGLRWDYEENPGWEDYVTPQNIVDALRAWPNIHGPNVDYNIENYISNGNNRDADKNNWAPRLGFSYDLNNDERHVIFGGAGRTYDRNLWDYLQLEQSKHTFPRYSFLFDQPGVPGFDCDEVADPRCLVWDPSFYDPANLAALVANNPNLGSEVNLINNDLETPYSDQFSLGMRNAFDVWGQEWNLTTTVVRIESREGILFSLGNRWPDGSFRDPAVPGATWGNQPWGFGIPGFGTLIKADNAIETNLNQFLLGLDKNYSSDSPWSLSIAYTYSDAEENRSNAANSDEHYLFDYPNLEGQPFLMSAGVPEHRLVVSGFADVPWGFQVSGKLTLASSYPKNDTVDCFNAPSGNNCRFAVFEPDVTFGYKQFDMAVRKSWDTGSGLQLWVRGDLLNAFDWHSWTDYDTWRGFVGVPNPTFGEVNGLGFAQQIPRTFKLSLGFDF</sequence>
<proteinExistence type="predicted"/>
<feature type="compositionally biased region" description="Polar residues" evidence="7">
    <location>
        <begin position="268"/>
        <end position="277"/>
    </location>
</feature>
<organism evidence="10 11">
    <name type="scientific">Noviluteimonas lactosilytica</name>
    <dbReference type="NCBI Taxonomy" id="2888523"/>
    <lineage>
        <taxon>Bacteria</taxon>
        <taxon>Pseudomonadati</taxon>
        <taxon>Pseudomonadota</taxon>
        <taxon>Gammaproteobacteria</taxon>
        <taxon>Lysobacterales</taxon>
        <taxon>Lysobacteraceae</taxon>
        <taxon>Noviluteimonas</taxon>
    </lineage>
</organism>
<dbReference type="PANTHER" id="PTHR30069:SF46">
    <property type="entry name" value="OAR PROTEIN"/>
    <property type="match status" value="1"/>
</dbReference>
<dbReference type="InterPro" id="IPR036942">
    <property type="entry name" value="Beta-barrel_TonB_sf"/>
</dbReference>
<dbReference type="Gene3D" id="2.40.170.20">
    <property type="entry name" value="TonB-dependent receptor, beta-barrel domain"/>
    <property type="match status" value="1"/>
</dbReference>
<comment type="caution">
    <text evidence="10">The sequence shown here is derived from an EMBL/GenBank/DDBJ whole genome shotgun (WGS) entry which is preliminary data.</text>
</comment>
<dbReference type="SUPFAM" id="SSF56935">
    <property type="entry name" value="Porins"/>
    <property type="match status" value="1"/>
</dbReference>
<evidence type="ECO:0000313" key="10">
    <source>
        <dbReference type="EMBL" id="MCC8361735.1"/>
    </source>
</evidence>
<feature type="chain" id="PRO_5047134598" evidence="8">
    <location>
        <begin position="31"/>
        <end position="991"/>
    </location>
</feature>
<feature type="domain" description="TonB-dependent transporter Oar-like beta-barrel" evidence="9">
    <location>
        <begin position="234"/>
        <end position="304"/>
    </location>
</feature>
<name>A0ABS8JDW8_9GAMM</name>
<evidence type="ECO:0000259" key="9">
    <source>
        <dbReference type="Pfam" id="PF25183"/>
    </source>
</evidence>
<gene>
    <name evidence="10" type="ORF">LK996_01380</name>
</gene>
<dbReference type="InterPro" id="IPR039426">
    <property type="entry name" value="TonB-dep_rcpt-like"/>
</dbReference>
<feature type="domain" description="TonB-dependent transporter Oar-like beta-barrel" evidence="9">
    <location>
        <begin position="384"/>
        <end position="874"/>
    </location>
</feature>
<accession>A0ABS8JDW8</accession>
<keyword evidence="10" id="KW-0675">Receptor</keyword>
<dbReference type="Pfam" id="PF13620">
    <property type="entry name" value="CarboxypepD_reg"/>
    <property type="match status" value="1"/>
</dbReference>
<dbReference type="InterPro" id="IPR013784">
    <property type="entry name" value="Carb-bd-like_fold"/>
</dbReference>
<keyword evidence="2" id="KW-0813">Transport</keyword>
<dbReference type="Gene3D" id="2.60.40.1120">
    <property type="entry name" value="Carboxypeptidase-like, regulatory domain"/>
    <property type="match status" value="1"/>
</dbReference>
<evidence type="ECO:0000256" key="8">
    <source>
        <dbReference type="SAM" id="SignalP"/>
    </source>
</evidence>
<evidence type="ECO:0000256" key="3">
    <source>
        <dbReference type="ARBA" id="ARBA00022452"/>
    </source>
</evidence>
<keyword evidence="8" id="KW-0732">Signal</keyword>
<feature type="signal peptide" evidence="8">
    <location>
        <begin position="1"/>
        <end position="30"/>
    </location>
</feature>
<dbReference type="EMBL" id="JAJGAK010000001">
    <property type="protein sequence ID" value="MCC8361735.1"/>
    <property type="molecule type" value="Genomic_DNA"/>
</dbReference>
<keyword evidence="6" id="KW-0998">Cell outer membrane</keyword>
<evidence type="ECO:0000256" key="2">
    <source>
        <dbReference type="ARBA" id="ARBA00022448"/>
    </source>
</evidence>
<evidence type="ECO:0000256" key="4">
    <source>
        <dbReference type="ARBA" id="ARBA00022692"/>
    </source>
</evidence>
<dbReference type="PANTHER" id="PTHR30069">
    <property type="entry name" value="TONB-DEPENDENT OUTER MEMBRANE RECEPTOR"/>
    <property type="match status" value="1"/>
</dbReference>
<keyword evidence="11" id="KW-1185">Reference proteome</keyword>
<evidence type="ECO:0000313" key="11">
    <source>
        <dbReference type="Proteomes" id="UP001165293"/>
    </source>
</evidence>
<comment type="subcellular location">
    <subcellularLocation>
        <location evidence="1">Cell outer membrane</location>
        <topology evidence="1">Multi-pass membrane protein</topology>
    </subcellularLocation>
</comment>
<dbReference type="InterPro" id="IPR057601">
    <property type="entry name" value="Oar-like_b-barrel"/>
</dbReference>
<dbReference type="RefSeq" id="WP_230525387.1">
    <property type="nucleotide sequence ID" value="NZ_JAJGAK010000001.1"/>
</dbReference>
<protein>
    <submittedName>
        <fullName evidence="10">TonB-dependent receptor</fullName>
    </submittedName>
</protein>
<evidence type="ECO:0000256" key="7">
    <source>
        <dbReference type="SAM" id="MobiDB-lite"/>
    </source>
</evidence>
<feature type="region of interest" description="Disordered" evidence="7">
    <location>
        <begin position="254"/>
        <end position="277"/>
    </location>
</feature>